<dbReference type="SUPFAM" id="SSF53613">
    <property type="entry name" value="Ribokinase-like"/>
    <property type="match status" value="1"/>
</dbReference>
<comment type="pathway">
    <text evidence="3">Cofactor biosynthesis; thiamine diphosphate biosynthesis; 4-amino-2-methyl-5-diphosphomethylpyrimidine from 5-amino-1-(5-phospho-D-ribosyl)imidazole: step 3/3.</text>
</comment>
<keyword evidence="8" id="KW-0547">Nucleotide-binding</keyword>
<dbReference type="GO" id="GO:0004789">
    <property type="term" value="F:thiamine-phosphate diphosphorylase activity"/>
    <property type="evidence" value="ECO:0007669"/>
    <property type="project" value="UniProtKB-UniRule"/>
</dbReference>
<evidence type="ECO:0000259" key="19">
    <source>
        <dbReference type="Pfam" id="PF02581"/>
    </source>
</evidence>
<dbReference type="NCBIfam" id="TIGR00693">
    <property type="entry name" value="thiE"/>
    <property type="match status" value="1"/>
</dbReference>
<evidence type="ECO:0000256" key="3">
    <source>
        <dbReference type="ARBA" id="ARBA00004769"/>
    </source>
</evidence>
<dbReference type="GO" id="GO:0009229">
    <property type="term" value="P:thiamine diphosphate biosynthetic process"/>
    <property type="evidence" value="ECO:0007669"/>
    <property type="project" value="UniProtKB-UniRule"/>
</dbReference>
<evidence type="ECO:0000256" key="8">
    <source>
        <dbReference type="ARBA" id="ARBA00022741"/>
    </source>
</evidence>
<dbReference type="AlphaFoldDB" id="A0A1I3FMK9"/>
<evidence type="ECO:0000256" key="17">
    <source>
        <dbReference type="ARBA" id="ARBA00047883"/>
    </source>
</evidence>
<dbReference type="GO" id="GO:0000287">
    <property type="term" value="F:magnesium ion binding"/>
    <property type="evidence" value="ECO:0007669"/>
    <property type="project" value="UniProtKB-UniRule"/>
</dbReference>
<comment type="similarity">
    <text evidence="5">Belongs to the ThiD family.</text>
</comment>
<dbReference type="InterPro" id="IPR029056">
    <property type="entry name" value="Ribokinase-like"/>
</dbReference>
<dbReference type="GO" id="GO:0009228">
    <property type="term" value="P:thiamine biosynthetic process"/>
    <property type="evidence" value="ECO:0007669"/>
    <property type="project" value="UniProtKB-KW"/>
</dbReference>
<evidence type="ECO:0000256" key="11">
    <source>
        <dbReference type="ARBA" id="ARBA00022842"/>
    </source>
</evidence>
<feature type="binding site" evidence="18">
    <location>
        <begin position="149"/>
        <end position="151"/>
    </location>
    <ligand>
        <name>2-[(2R,5Z)-2-carboxy-4-methylthiazol-5(2H)-ylidene]ethyl phosphate</name>
        <dbReference type="ChEBI" id="CHEBI:62899"/>
    </ligand>
</feature>
<proteinExistence type="inferred from homology"/>
<dbReference type="EMBL" id="FOQK01000016">
    <property type="protein sequence ID" value="SFI12449.1"/>
    <property type="molecule type" value="Genomic_DNA"/>
</dbReference>
<dbReference type="RefSeq" id="WP_075444291.1">
    <property type="nucleotide sequence ID" value="NZ_FOQK01000016.1"/>
</dbReference>
<keyword evidence="9 21" id="KW-0418">Kinase</keyword>
<gene>
    <name evidence="18" type="primary">thiE</name>
    <name evidence="21" type="ORF">SAMN04487861_11616</name>
</gene>
<comment type="catalytic activity">
    <reaction evidence="17 18">
        <text>2-[(2R,5Z)-2-carboxy-4-methylthiazol-5(2H)-ylidene]ethyl phosphate + 4-amino-2-methyl-5-(diphosphooxymethyl)pyrimidine + 2 H(+) = thiamine phosphate + CO2 + diphosphate</text>
        <dbReference type="Rhea" id="RHEA:47844"/>
        <dbReference type="ChEBI" id="CHEBI:15378"/>
        <dbReference type="ChEBI" id="CHEBI:16526"/>
        <dbReference type="ChEBI" id="CHEBI:33019"/>
        <dbReference type="ChEBI" id="CHEBI:37575"/>
        <dbReference type="ChEBI" id="CHEBI:57841"/>
        <dbReference type="ChEBI" id="CHEBI:62899"/>
        <dbReference type="EC" id="2.5.1.3"/>
    </reaction>
</comment>
<dbReference type="InterPro" id="IPR036206">
    <property type="entry name" value="ThiamineP_synth_sf"/>
</dbReference>
<dbReference type="PANTHER" id="PTHR20858">
    <property type="entry name" value="PHOSPHOMETHYLPYRIMIDINE KINASE"/>
    <property type="match status" value="1"/>
</dbReference>
<comment type="similarity">
    <text evidence="18">Belongs to the thiamine-phosphate synthase family.</text>
</comment>
<evidence type="ECO:0000256" key="6">
    <source>
        <dbReference type="ARBA" id="ARBA00022679"/>
    </source>
</evidence>
<evidence type="ECO:0000256" key="9">
    <source>
        <dbReference type="ARBA" id="ARBA00022777"/>
    </source>
</evidence>
<dbReference type="Pfam" id="PF08543">
    <property type="entry name" value="Phos_pyr_kin"/>
    <property type="match status" value="1"/>
</dbReference>
<feature type="domain" description="Pyridoxamine kinase/Phosphomethylpyrimidine kinase" evidence="20">
    <location>
        <begin position="234"/>
        <end position="477"/>
    </location>
</feature>
<evidence type="ECO:0000313" key="22">
    <source>
        <dbReference type="Proteomes" id="UP000183639"/>
    </source>
</evidence>
<dbReference type="Proteomes" id="UP000183639">
    <property type="component" value="Unassembled WGS sequence"/>
</dbReference>
<dbReference type="Pfam" id="PF02581">
    <property type="entry name" value="TMP-TENI"/>
    <property type="match status" value="1"/>
</dbReference>
<dbReference type="FunFam" id="3.40.1190.20:FF:000003">
    <property type="entry name" value="Phosphomethylpyrimidine kinase ThiD"/>
    <property type="match status" value="1"/>
</dbReference>
<keyword evidence="6 18" id="KW-0808">Transferase</keyword>
<dbReference type="SUPFAM" id="SSF51391">
    <property type="entry name" value="Thiamin phosphate synthase"/>
    <property type="match status" value="1"/>
</dbReference>
<keyword evidence="13" id="KW-0511">Multifunctional enzyme</keyword>
<evidence type="ECO:0000256" key="4">
    <source>
        <dbReference type="ARBA" id="ARBA00005165"/>
    </source>
</evidence>
<sequence>MSLSLCQNNITKACALRKSLPLYAITDRRWLGDKPLAQAVKEALLGGVTMIQLREKNLDADRFLLEAQRIKALCHAFNVPFIVNDNIGIALACDADGVHIGQQDMAVKEARALLGPNKILGVSAKTTAQALAAENDGADYLGVGAVFPTDSKADASEISHDELQRICTAVSIPVVAIGGINEKNISKLQHSSISGAAVISAIFAAPDIRAAATRLRQRLSALLTKTALTIAGSDASGGAGIQADLKTMLACGVYGMSAITALTAQNTTGVASVSPSTPDFLSAQLDSIFDDIFPDAVKTGMVFSAPLIAVIAGRLRQRQAKNIVVDPVMVATSGARLLSTDAITALKEQLFPLATLITPNLKETEALTGLSITNKADMETAARKLQAAYGCNVLCKGGHRPTDADDLLYTADGPLWLPGRRVDNPNTHGTGCTLSAAIAAHLAKGYSLPQAVQAAKDYLTGALTAGLNLGHGAGPLHHGWQLCKFP</sequence>
<comment type="function">
    <text evidence="18">Condenses 4-methyl-5-(beta-hydroxyethyl)thiazole monophosphate (THZ-P) and 2-methyl-4-amino-5-hydroxymethyl pyrimidine pyrophosphate (HMP-PP) to form thiamine monophosphate (TMP).</text>
</comment>
<feature type="binding site" evidence="18">
    <location>
        <position position="152"/>
    </location>
    <ligand>
        <name>4-amino-2-methyl-5-(diphosphooxymethyl)pyrimidine</name>
        <dbReference type="ChEBI" id="CHEBI:57841"/>
    </ligand>
</feature>
<feature type="domain" description="Thiamine phosphate synthase/TenI" evidence="19">
    <location>
        <begin position="22"/>
        <end position="202"/>
    </location>
</feature>
<keyword evidence="10" id="KW-0067">ATP-binding</keyword>
<feature type="binding site" evidence="18">
    <location>
        <begin position="199"/>
        <end position="200"/>
    </location>
    <ligand>
        <name>2-[(2R,5Z)-2-carboxy-4-methylthiazol-5(2H)-ylidene]ethyl phosphate</name>
        <dbReference type="ChEBI" id="CHEBI:62899"/>
    </ligand>
</feature>
<dbReference type="InterPro" id="IPR004399">
    <property type="entry name" value="HMP/HMP-P_kinase_dom"/>
</dbReference>
<evidence type="ECO:0000256" key="1">
    <source>
        <dbReference type="ARBA" id="ARBA00000151"/>
    </source>
</evidence>
<dbReference type="HAMAP" id="MF_00097">
    <property type="entry name" value="TMP_synthase"/>
    <property type="match status" value="1"/>
</dbReference>
<dbReference type="FunFam" id="3.20.20.70:FF:000096">
    <property type="entry name" value="Thiamine-phosphate synthase"/>
    <property type="match status" value="1"/>
</dbReference>
<comment type="pathway">
    <text evidence="4 18">Cofactor biosynthesis; thiamine diphosphate biosynthesis; thiamine phosphate from 4-amino-2-methyl-5-diphosphomethylpyrimidine and 4-methyl-5-(2-phosphoethyl)-thiazole: step 1/1.</text>
</comment>
<feature type="binding site" evidence="18">
    <location>
        <position position="123"/>
    </location>
    <ligand>
        <name>4-amino-2-methyl-5-(diphosphooxymethyl)pyrimidine</name>
        <dbReference type="ChEBI" id="CHEBI:57841"/>
    </ligand>
</feature>
<evidence type="ECO:0000256" key="16">
    <source>
        <dbReference type="ARBA" id="ARBA00047851"/>
    </source>
</evidence>
<feature type="binding site" evidence="18">
    <location>
        <position position="84"/>
    </location>
    <ligand>
        <name>4-amino-2-methyl-5-(diphosphooxymethyl)pyrimidine</name>
        <dbReference type="ChEBI" id="CHEBI:57841"/>
    </ligand>
</feature>
<dbReference type="Gene3D" id="3.20.20.70">
    <property type="entry name" value="Aldolase class I"/>
    <property type="match status" value="1"/>
</dbReference>
<dbReference type="InterPro" id="IPR013785">
    <property type="entry name" value="Aldolase_TIM"/>
</dbReference>
<evidence type="ECO:0000256" key="18">
    <source>
        <dbReference type="HAMAP-Rule" id="MF_00097"/>
    </source>
</evidence>
<evidence type="ECO:0000256" key="5">
    <source>
        <dbReference type="ARBA" id="ARBA00009879"/>
    </source>
</evidence>
<dbReference type="NCBIfam" id="TIGR00097">
    <property type="entry name" value="HMP-P_kinase"/>
    <property type="match status" value="1"/>
</dbReference>
<reference evidence="21 22" key="1">
    <citation type="submission" date="2016-10" db="EMBL/GenBank/DDBJ databases">
        <authorList>
            <person name="de Groot N.N."/>
        </authorList>
    </citation>
    <scope>NUCLEOTIDE SEQUENCE [LARGE SCALE GENOMIC DNA]</scope>
    <source>
        <strain evidence="21 22">Z108</strain>
    </source>
</reference>
<dbReference type="InterPro" id="IPR013749">
    <property type="entry name" value="PM/HMP-P_kinase-1"/>
</dbReference>
<dbReference type="CDD" id="cd00564">
    <property type="entry name" value="TMP_TenI"/>
    <property type="match status" value="1"/>
</dbReference>
<dbReference type="CDD" id="cd01169">
    <property type="entry name" value="HMPP_kinase"/>
    <property type="match status" value="1"/>
</dbReference>
<keyword evidence="11 18" id="KW-0460">Magnesium</keyword>
<comment type="catalytic activity">
    <reaction evidence="1">
        <text>4-amino-5-hydroxymethyl-2-methylpyrimidine + ATP = 4-amino-2-methyl-5-(phosphooxymethyl)pyrimidine + ADP + H(+)</text>
        <dbReference type="Rhea" id="RHEA:23096"/>
        <dbReference type="ChEBI" id="CHEBI:15378"/>
        <dbReference type="ChEBI" id="CHEBI:16892"/>
        <dbReference type="ChEBI" id="CHEBI:30616"/>
        <dbReference type="ChEBI" id="CHEBI:58354"/>
        <dbReference type="ChEBI" id="CHEBI:456216"/>
        <dbReference type="EC" id="2.7.1.49"/>
    </reaction>
</comment>
<comment type="catalytic activity">
    <reaction evidence="15 18">
        <text>4-methyl-5-(2-phosphooxyethyl)-thiazole + 4-amino-2-methyl-5-(diphosphooxymethyl)pyrimidine + H(+) = thiamine phosphate + diphosphate</text>
        <dbReference type="Rhea" id="RHEA:22328"/>
        <dbReference type="ChEBI" id="CHEBI:15378"/>
        <dbReference type="ChEBI" id="CHEBI:33019"/>
        <dbReference type="ChEBI" id="CHEBI:37575"/>
        <dbReference type="ChEBI" id="CHEBI:57841"/>
        <dbReference type="ChEBI" id="CHEBI:58296"/>
        <dbReference type="EC" id="2.5.1.3"/>
    </reaction>
</comment>
<feature type="binding site" evidence="18">
    <location>
        <position position="104"/>
    </location>
    <ligand>
        <name>Mg(2+)</name>
        <dbReference type="ChEBI" id="CHEBI:18420"/>
    </ligand>
</feature>
<evidence type="ECO:0000256" key="7">
    <source>
        <dbReference type="ARBA" id="ARBA00022723"/>
    </source>
</evidence>
<dbReference type="OrthoDB" id="9810880at2"/>
<dbReference type="Gene3D" id="3.40.1190.20">
    <property type="match status" value="1"/>
</dbReference>
<comment type="cofactor">
    <cofactor evidence="18">
        <name>Mg(2+)</name>
        <dbReference type="ChEBI" id="CHEBI:18420"/>
    </cofactor>
    <text evidence="18">Binds 1 Mg(2+) ion per subunit.</text>
</comment>
<evidence type="ECO:0000256" key="10">
    <source>
        <dbReference type="ARBA" id="ARBA00022840"/>
    </source>
</evidence>
<evidence type="ECO:0000256" key="2">
    <source>
        <dbReference type="ARBA" id="ARBA00000565"/>
    </source>
</evidence>
<feature type="binding site" evidence="18">
    <location>
        <position position="85"/>
    </location>
    <ligand>
        <name>Mg(2+)</name>
        <dbReference type="ChEBI" id="CHEBI:18420"/>
    </ligand>
</feature>
<evidence type="ECO:0000259" key="20">
    <source>
        <dbReference type="Pfam" id="PF08543"/>
    </source>
</evidence>
<dbReference type="InterPro" id="IPR022998">
    <property type="entry name" value="ThiamineP_synth_TenI"/>
</dbReference>
<evidence type="ECO:0000313" key="21">
    <source>
        <dbReference type="EMBL" id="SFI12449.1"/>
    </source>
</evidence>
<evidence type="ECO:0000256" key="15">
    <source>
        <dbReference type="ARBA" id="ARBA00047334"/>
    </source>
</evidence>
<dbReference type="GO" id="GO:0005829">
    <property type="term" value="C:cytosol"/>
    <property type="evidence" value="ECO:0007669"/>
    <property type="project" value="TreeGrafter"/>
</dbReference>
<evidence type="ECO:0000256" key="12">
    <source>
        <dbReference type="ARBA" id="ARBA00022977"/>
    </source>
</evidence>
<comment type="catalytic activity">
    <reaction evidence="16 18">
        <text>2-(2-carboxy-4-methylthiazol-5-yl)ethyl phosphate + 4-amino-2-methyl-5-(diphosphooxymethyl)pyrimidine + 2 H(+) = thiamine phosphate + CO2 + diphosphate</text>
        <dbReference type="Rhea" id="RHEA:47848"/>
        <dbReference type="ChEBI" id="CHEBI:15378"/>
        <dbReference type="ChEBI" id="CHEBI:16526"/>
        <dbReference type="ChEBI" id="CHEBI:33019"/>
        <dbReference type="ChEBI" id="CHEBI:37575"/>
        <dbReference type="ChEBI" id="CHEBI:57841"/>
        <dbReference type="ChEBI" id="CHEBI:62890"/>
        <dbReference type="EC" id="2.5.1.3"/>
    </reaction>
</comment>
<keyword evidence="12 18" id="KW-0784">Thiamine biosynthesis</keyword>
<dbReference type="EC" id="2.5.1.3" evidence="18"/>
<organism evidence="21 22">
    <name type="scientific">Selenomonas ruminantium</name>
    <dbReference type="NCBI Taxonomy" id="971"/>
    <lineage>
        <taxon>Bacteria</taxon>
        <taxon>Bacillati</taxon>
        <taxon>Bacillota</taxon>
        <taxon>Negativicutes</taxon>
        <taxon>Selenomonadales</taxon>
        <taxon>Selenomonadaceae</taxon>
        <taxon>Selenomonas</taxon>
    </lineage>
</organism>
<dbReference type="PANTHER" id="PTHR20858:SF17">
    <property type="entry name" value="HYDROXYMETHYLPYRIMIDINE_PHOSPHOMETHYLPYRIMIDINE KINASE THI20-RELATED"/>
    <property type="match status" value="1"/>
</dbReference>
<dbReference type="InterPro" id="IPR034291">
    <property type="entry name" value="TMP_synthase"/>
</dbReference>
<keyword evidence="7 18" id="KW-0479">Metal-binding</keyword>
<accession>A0A1I3FMK9</accession>
<name>A0A1I3FMK9_SELRU</name>
<comment type="catalytic activity">
    <reaction evidence="2">
        <text>4-amino-2-methyl-5-(phosphooxymethyl)pyrimidine + ATP = 4-amino-2-methyl-5-(diphosphooxymethyl)pyrimidine + ADP</text>
        <dbReference type="Rhea" id="RHEA:19893"/>
        <dbReference type="ChEBI" id="CHEBI:30616"/>
        <dbReference type="ChEBI" id="CHEBI:57841"/>
        <dbReference type="ChEBI" id="CHEBI:58354"/>
        <dbReference type="ChEBI" id="CHEBI:456216"/>
        <dbReference type="EC" id="2.7.4.7"/>
    </reaction>
</comment>
<dbReference type="GO" id="GO:0008902">
    <property type="term" value="F:hydroxymethylpyrimidine kinase activity"/>
    <property type="evidence" value="ECO:0007669"/>
    <property type="project" value="UniProtKB-EC"/>
</dbReference>
<evidence type="ECO:0000256" key="13">
    <source>
        <dbReference type="ARBA" id="ARBA00023268"/>
    </source>
</evidence>
<dbReference type="UniPathway" id="UPA00060">
    <property type="reaction ID" value="UER00141"/>
</dbReference>
<protein>
    <recommendedName>
        <fullName evidence="18">Thiamine-phosphate synthase</fullName>
        <shortName evidence="18">TP synthase</shortName>
        <shortName evidence="18">TPS</shortName>
        <ecNumber evidence="18">2.5.1.3</ecNumber>
    </recommendedName>
    <alternativeName>
        <fullName evidence="18">Thiamine-phosphate pyrophosphorylase</fullName>
        <shortName evidence="18">TMP pyrophosphorylase</shortName>
        <shortName evidence="18">TMP-PPase</shortName>
    </alternativeName>
</protein>
<dbReference type="GO" id="GO:0008972">
    <property type="term" value="F:phosphomethylpyrimidine kinase activity"/>
    <property type="evidence" value="ECO:0007669"/>
    <property type="project" value="UniProtKB-EC"/>
</dbReference>
<feature type="binding site" evidence="18">
    <location>
        <begin position="52"/>
        <end position="56"/>
    </location>
    <ligand>
        <name>4-amino-2-methyl-5-(diphosphooxymethyl)pyrimidine</name>
        <dbReference type="ChEBI" id="CHEBI:57841"/>
    </ligand>
</feature>
<comment type="pathway">
    <text evidence="14">Cofactor biosynthesis; thiamine diphosphate biosynthesis; 4-amino-2-methyl-5-diphosphomethylpyrimidine from 5-amino-1-(5-phospho-D-ribosyl)imidazole: step 2/3.</text>
</comment>
<feature type="binding site" evidence="18">
    <location>
        <position position="179"/>
    </location>
    <ligand>
        <name>2-[(2R,5Z)-2-carboxy-4-methylthiazol-5(2H)-ylidene]ethyl phosphate</name>
        <dbReference type="ChEBI" id="CHEBI:62899"/>
    </ligand>
</feature>
<evidence type="ECO:0000256" key="14">
    <source>
        <dbReference type="ARBA" id="ARBA00037917"/>
    </source>
</evidence>
<dbReference type="GO" id="GO:0005524">
    <property type="term" value="F:ATP binding"/>
    <property type="evidence" value="ECO:0007669"/>
    <property type="project" value="UniProtKB-KW"/>
</dbReference>